<dbReference type="OrthoDB" id="668782at2"/>
<dbReference type="Pfam" id="PF03795">
    <property type="entry name" value="YCII"/>
    <property type="match status" value="1"/>
</dbReference>
<dbReference type="PANTHER" id="PTHR35174:SF3">
    <property type="entry name" value="BLL7171 PROTEIN"/>
    <property type="match status" value="1"/>
</dbReference>
<evidence type="ECO:0000259" key="2">
    <source>
        <dbReference type="Pfam" id="PF03795"/>
    </source>
</evidence>
<evidence type="ECO:0000313" key="3">
    <source>
        <dbReference type="EMBL" id="GES10478.1"/>
    </source>
</evidence>
<dbReference type="Gene3D" id="3.30.70.1060">
    <property type="entry name" value="Dimeric alpha+beta barrel"/>
    <property type="match status" value="1"/>
</dbReference>
<gene>
    <name evidence="3" type="ORF">Amac_040750</name>
</gene>
<name>A0A5M3WWE0_9ACTN</name>
<dbReference type="EMBL" id="BLAE01000022">
    <property type="protein sequence ID" value="GES10478.1"/>
    <property type="molecule type" value="Genomic_DNA"/>
</dbReference>
<organism evidence="3 4">
    <name type="scientific">Acrocarpospora macrocephala</name>
    <dbReference type="NCBI Taxonomy" id="150177"/>
    <lineage>
        <taxon>Bacteria</taxon>
        <taxon>Bacillati</taxon>
        <taxon>Actinomycetota</taxon>
        <taxon>Actinomycetes</taxon>
        <taxon>Streptosporangiales</taxon>
        <taxon>Streptosporangiaceae</taxon>
        <taxon>Acrocarpospora</taxon>
    </lineage>
</organism>
<reference evidence="3 4" key="1">
    <citation type="submission" date="2019-10" db="EMBL/GenBank/DDBJ databases">
        <title>Whole genome shotgun sequence of Acrocarpospora macrocephala NBRC 16266.</title>
        <authorList>
            <person name="Ichikawa N."/>
            <person name="Kimura A."/>
            <person name="Kitahashi Y."/>
            <person name="Komaki H."/>
            <person name="Oguchi A."/>
        </authorList>
    </citation>
    <scope>NUCLEOTIDE SEQUENCE [LARGE SCALE GENOMIC DNA]</scope>
    <source>
        <strain evidence="3 4">NBRC 16266</strain>
    </source>
</reference>
<dbReference type="SUPFAM" id="SSF54909">
    <property type="entry name" value="Dimeric alpha+beta barrel"/>
    <property type="match status" value="1"/>
</dbReference>
<comment type="similarity">
    <text evidence="1">Belongs to the YciI family.</text>
</comment>
<evidence type="ECO:0000256" key="1">
    <source>
        <dbReference type="ARBA" id="ARBA00007689"/>
    </source>
</evidence>
<feature type="domain" description="YCII-related" evidence="2">
    <location>
        <begin position="1"/>
        <end position="117"/>
    </location>
</feature>
<sequence length="121" mass="13257">MKYLILIYTNPATREVWDALPEAQREAGYQAHLAFRESLADSGELIVAEALADPATARRMTTTGGRTSTADGPFAEAKELLAGFYLIECESLERAIEHGSRVPEAEFGLVEVRPILDLHAP</sequence>
<dbReference type="AlphaFoldDB" id="A0A5M3WWE0"/>
<protein>
    <recommendedName>
        <fullName evidence="2">YCII-related domain-containing protein</fullName>
    </recommendedName>
</protein>
<dbReference type="RefSeq" id="WP_155355916.1">
    <property type="nucleotide sequence ID" value="NZ_BAAAHL010000010.1"/>
</dbReference>
<dbReference type="PANTHER" id="PTHR35174">
    <property type="entry name" value="BLL7171 PROTEIN-RELATED"/>
    <property type="match status" value="1"/>
</dbReference>
<dbReference type="InterPro" id="IPR005545">
    <property type="entry name" value="YCII"/>
</dbReference>
<dbReference type="InterPro" id="IPR011008">
    <property type="entry name" value="Dimeric_a/b-barrel"/>
</dbReference>
<comment type="caution">
    <text evidence="3">The sequence shown here is derived from an EMBL/GenBank/DDBJ whole genome shotgun (WGS) entry which is preliminary data.</text>
</comment>
<keyword evidence="4" id="KW-1185">Reference proteome</keyword>
<dbReference type="Proteomes" id="UP000331127">
    <property type="component" value="Unassembled WGS sequence"/>
</dbReference>
<evidence type="ECO:0000313" key="4">
    <source>
        <dbReference type="Proteomes" id="UP000331127"/>
    </source>
</evidence>
<proteinExistence type="inferred from homology"/>
<accession>A0A5M3WWE0</accession>